<organism evidence="2 3">
    <name type="scientific">Bodo saltans</name>
    <name type="common">Flagellated protozoan</name>
    <dbReference type="NCBI Taxonomy" id="75058"/>
    <lineage>
        <taxon>Eukaryota</taxon>
        <taxon>Discoba</taxon>
        <taxon>Euglenozoa</taxon>
        <taxon>Kinetoplastea</taxon>
        <taxon>Metakinetoplastina</taxon>
        <taxon>Eubodonida</taxon>
        <taxon>Bodonidae</taxon>
        <taxon>Bodo</taxon>
    </lineage>
</organism>
<accession>A0A0S4JH87</accession>
<protein>
    <submittedName>
        <fullName evidence="2">Uncharacterized protein</fullName>
    </submittedName>
</protein>
<feature type="region of interest" description="Disordered" evidence="1">
    <location>
        <begin position="153"/>
        <end position="185"/>
    </location>
</feature>
<reference evidence="3" key="1">
    <citation type="submission" date="2015-09" db="EMBL/GenBank/DDBJ databases">
        <authorList>
            <consortium name="Pathogen Informatics"/>
        </authorList>
    </citation>
    <scope>NUCLEOTIDE SEQUENCE [LARGE SCALE GENOMIC DNA]</scope>
    <source>
        <strain evidence="3">Lake Konstanz</strain>
    </source>
</reference>
<dbReference type="EMBL" id="CYKH01001762">
    <property type="protein sequence ID" value="CUG89722.1"/>
    <property type="molecule type" value="Genomic_DNA"/>
</dbReference>
<evidence type="ECO:0000256" key="1">
    <source>
        <dbReference type="SAM" id="MobiDB-lite"/>
    </source>
</evidence>
<feature type="compositionally biased region" description="Basic and acidic residues" evidence="1">
    <location>
        <begin position="171"/>
        <end position="185"/>
    </location>
</feature>
<name>A0A0S4JH87_BODSA</name>
<gene>
    <name evidence="2" type="ORF">BSAL_23050</name>
</gene>
<sequence>MSAQLPEYNNLTPQSKHKRLSLSPSPSRREPSTGIVHSPPEAHSSTNARRVRQHRGGGDSLTPTFFADSVAHEVLRLENEVLARRNAELSAALQARFFKITRSPHGVSTAQHISVDATYSKKKRLHRDRGSASSHHDNNSFTVAEALTEDEDWNDQTATPCLPSKPSALSREVKETSVPESEKSFHCSAAPPVAAAAAGVAPCHHHDIAPAAAGPSTPDDVATLSRGLHDLTLRVLFLCAEWMPSSSVELASVISGGSFPSAATAAVGVAPALVSSSPTMSAAQREA</sequence>
<feature type="compositionally biased region" description="Polar residues" evidence="1">
    <location>
        <begin position="1"/>
        <end position="14"/>
    </location>
</feature>
<dbReference type="VEuPathDB" id="TriTrypDB:BSAL_23050"/>
<proteinExistence type="predicted"/>
<evidence type="ECO:0000313" key="3">
    <source>
        <dbReference type="Proteomes" id="UP000051952"/>
    </source>
</evidence>
<evidence type="ECO:0000313" key="2">
    <source>
        <dbReference type="EMBL" id="CUG89722.1"/>
    </source>
</evidence>
<dbReference type="AlphaFoldDB" id="A0A0S4JH87"/>
<feature type="non-terminal residue" evidence="2">
    <location>
        <position position="287"/>
    </location>
</feature>
<keyword evidence="3" id="KW-1185">Reference proteome</keyword>
<dbReference type="Proteomes" id="UP000051952">
    <property type="component" value="Unassembled WGS sequence"/>
</dbReference>
<feature type="region of interest" description="Disordered" evidence="1">
    <location>
        <begin position="1"/>
        <end position="60"/>
    </location>
</feature>